<protein>
    <submittedName>
        <fullName evidence="7 8">CNH domain-containing protein</fullName>
    </submittedName>
</protein>
<dbReference type="WBParaSite" id="PgB16_g036_t03">
    <property type="protein sequence ID" value="PgB16_g036_t03"/>
    <property type="gene ID" value="PgB16_g036"/>
</dbReference>
<dbReference type="PROSITE" id="PS50219">
    <property type="entry name" value="CNH"/>
    <property type="match status" value="1"/>
</dbReference>
<accession>A0A914ZRK7</accession>
<dbReference type="Pfam" id="PF00780">
    <property type="entry name" value="CNH"/>
    <property type="match status" value="1"/>
</dbReference>
<dbReference type="AlphaFoldDB" id="A0A914ZRK7"/>
<comment type="similarity">
    <text evidence="3">Belongs to the VAM6/VPS39 family.</text>
</comment>
<dbReference type="PROSITE" id="PS50236">
    <property type="entry name" value="CHCR"/>
    <property type="match status" value="1"/>
</dbReference>
<evidence type="ECO:0000256" key="3">
    <source>
        <dbReference type="ARBA" id="ARBA00038201"/>
    </source>
</evidence>
<dbReference type="GO" id="GO:0034058">
    <property type="term" value="P:endosomal vesicle fusion"/>
    <property type="evidence" value="ECO:0007669"/>
    <property type="project" value="TreeGrafter"/>
</dbReference>
<dbReference type="GO" id="GO:0012505">
    <property type="term" value="C:endomembrane system"/>
    <property type="evidence" value="ECO:0007669"/>
    <property type="project" value="UniProtKB-SubCell"/>
</dbReference>
<evidence type="ECO:0000256" key="1">
    <source>
        <dbReference type="ARBA" id="ARBA00004184"/>
    </source>
</evidence>
<sequence>MFDAYTSLEVASKLEKSVDISCLTSHHHSARVYAGSKAGHLLSLTESKQGKRGYDLVMCRSFEKKTVHELQVVARHGILLCLSDSQVSAHDTTEPFTFKAAISDNKPITAFCSHVTKDDGLLYVAVAARRKILLYKWLLDDFTKMPLELTPAYLNENAQCMSWCGPIISFSVQNDYHYMTIFPLTEEVVEVNKLFSIGSKAGEPLIVDIPDKELIAYCRDNFLFFQEYSGDAGSVPKVKFSCSPLQIVYDAPYLLALLTKGRIEIRSVQPTTHIQTIQINRAMYISAGLPGTVYAGSVSDVWLLDSRPQMKSNIERLVYEKHFELATQLAERCEDIGDVGVVEIKRKSAFNFFCQRRFDEWLEIHSQVNTDVMTVIAHFPQLLDVNYRVSLESLLDEPPPRFAENDLRCGLNALARYLAAVRTEHAKAVLDYMKEHGENGSNSEEVSNHRNVLQVVDTTLLKCYIEANESLIASLMRLPDNMCILADSERILMEHRKYYELYLLYERRSLHQKALTLLRERAHIPGTVLSGCGLTVQYLQKLGNANLDIIFSFASWVLHDDMDAGLSVFTCDEVEVRELDRERVLQFLTHECVAAVIPYLEHIIFEWGEKGPKFHDILGDHYIAKVKQLIKEYISSLKDDENIVRAGKEDGELGLCRRKLHRFLQSSTSYSPEKLLVQLRYDSMHEERAILFGRLKRHEQALAIYTNVLRDYKAAENYCKVNYDRQDPENSKVYLILLRMYTHPPDASVLGLMQSDVYRASPNQTEAVRILKEHASAIDTVEAISLLPSDYTLKCVWNALEAVLQATHDRRIAMQLHRAICGSALAHCLDRKTKSESVKFTIGYASECAVCGKKIGNSAFAYHPSGRLEHFYCYQQQEAPVS</sequence>
<dbReference type="InterPro" id="IPR032914">
    <property type="entry name" value="Vam6/VPS39/TRAP1"/>
</dbReference>
<evidence type="ECO:0000256" key="2">
    <source>
        <dbReference type="ARBA" id="ARBA00023136"/>
    </source>
</evidence>
<evidence type="ECO:0000313" key="6">
    <source>
        <dbReference type="Proteomes" id="UP000887569"/>
    </source>
</evidence>
<keyword evidence="6" id="KW-1185">Reference proteome</keyword>
<comment type="subcellular location">
    <subcellularLocation>
        <location evidence="1">Endomembrane system</location>
        <topology evidence="1">Peripheral membrane protein</topology>
    </subcellularLocation>
</comment>
<dbReference type="Pfam" id="PF10367">
    <property type="entry name" value="zf-Vps39_C"/>
    <property type="match status" value="1"/>
</dbReference>
<dbReference type="PANTHER" id="PTHR12894:SF49">
    <property type="entry name" value="VAM6_VPS39-LIKE PROTEIN"/>
    <property type="match status" value="1"/>
</dbReference>
<dbReference type="InterPro" id="IPR019452">
    <property type="entry name" value="VPS39/TGF_beta_rcpt-assoc_1"/>
</dbReference>
<evidence type="ECO:0000313" key="8">
    <source>
        <dbReference type="WBParaSite" id="PgB16_g036_t03"/>
    </source>
</evidence>
<reference evidence="7 8" key="1">
    <citation type="submission" date="2022-11" db="UniProtKB">
        <authorList>
            <consortium name="WormBaseParasite"/>
        </authorList>
    </citation>
    <scope>IDENTIFICATION</scope>
</reference>
<dbReference type="InterPro" id="IPR000547">
    <property type="entry name" value="Clathrin_H-chain/VPS_repeat"/>
</dbReference>
<evidence type="ECO:0000256" key="4">
    <source>
        <dbReference type="PROSITE-ProRule" id="PRU01006"/>
    </source>
</evidence>
<keyword evidence="2" id="KW-0472">Membrane</keyword>
<dbReference type="InterPro" id="IPR001180">
    <property type="entry name" value="CNH_dom"/>
</dbReference>
<evidence type="ECO:0000313" key="7">
    <source>
        <dbReference type="WBParaSite" id="PgB16_g036_t02"/>
    </source>
</evidence>
<dbReference type="PANTHER" id="PTHR12894">
    <property type="entry name" value="CNH DOMAIN CONTAINING"/>
    <property type="match status" value="1"/>
</dbReference>
<dbReference type="InterPro" id="IPR019453">
    <property type="entry name" value="VPS39/TGFA1_Znf"/>
</dbReference>
<dbReference type="Pfam" id="PF10366">
    <property type="entry name" value="Vps39_1"/>
    <property type="match status" value="1"/>
</dbReference>
<organism evidence="6 8">
    <name type="scientific">Parascaris univalens</name>
    <name type="common">Nematode worm</name>
    <dbReference type="NCBI Taxonomy" id="6257"/>
    <lineage>
        <taxon>Eukaryota</taxon>
        <taxon>Metazoa</taxon>
        <taxon>Ecdysozoa</taxon>
        <taxon>Nematoda</taxon>
        <taxon>Chromadorea</taxon>
        <taxon>Rhabditida</taxon>
        <taxon>Spirurina</taxon>
        <taxon>Ascaridomorpha</taxon>
        <taxon>Ascaridoidea</taxon>
        <taxon>Ascarididae</taxon>
        <taxon>Parascaris</taxon>
    </lineage>
</organism>
<dbReference type="GO" id="GO:0005737">
    <property type="term" value="C:cytoplasm"/>
    <property type="evidence" value="ECO:0007669"/>
    <property type="project" value="TreeGrafter"/>
</dbReference>
<name>A0A914ZRK7_PARUN</name>
<evidence type="ECO:0000259" key="5">
    <source>
        <dbReference type="PROSITE" id="PS50219"/>
    </source>
</evidence>
<dbReference type="WBParaSite" id="PgB16_g036_t02">
    <property type="protein sequence ID" value="PgB16_g036_t02"/>
    <property type="gene ID" value="PgB16_g036"/>
</dbReference>
<dbReference type="GO" id="GO:0016020">
    <property type="term" value="C:membrane"/>
    <property type="evidence" value="ECO:0007669"/>
    <property type="project" value="TreeGrafter"/>
</dbReference>
<dbReference type="GO" id="GO:0006914">
    <property type="term" value="P:autophagy"/>
    <property type="evidence" value="ECO:0007669"/>
    <property type="project" value="TreeGrafter"/>
</dbReference>
<proteinExistence type="inferred from homology"/>
<feature type="repeat" description="CHCR" evidence="4">
    <location>
        <begin position="571"/>
        <end position="746"/>
    </location>
</feature>
<dbReference type="GO" id="GO:0006886">
    <property type="term" value="P:intracellular protein transport"/>
    <property type="evidence" value="ECO:0007669"/>
    <property type="project" value="UniProtKB-UniRule"/>
</dbReference>
<feature type="domain" description="CNH" evidence="5">
    <location>
        <begin position="17"/>
        <end position="292"/>
    </location>
</feature>
<dbReference type="Proteomes" id="UP000887569">
    <property type="component" value="Unplaced"/>
</dbReference>